<dbReference type="InterPro" id="IPR046341">
    <property type="entry name" value="SET_dom_sf"/>
</dbReference>
<dbReference type="CDD" id="cd20071">
    <property type="entry name" value="SET_SMYD"/>
    <property type="match status" value="1"/>
</dbReference>
<dbReference type="Proteomes" id="UP000184330">
    <property type="component" value="Unassembled WGS sequence"/>
</dbReference>
<evidence type="ECO:0000313" key="2">
    <source>
        <dbReference type="EMBL" id="CZR56199.1"/>
    </source>
</evidence>
<dbReference type="Gene3D" id="2.170.270.10">
    <property type="entry name" value="SET domain"/>
    <property type="match status" value="1"/>
</dbReference>
<dbReference type="InterPro" id="IPR001214">
    <property type="entry name" value="SET_dom"/>
</dbReference>
<dbReference type="EMBL" id="FJOG01000007">
    <property type="protein sequence ID" value="CZR56199.1"/>
    <property type="molecule type" value="Genomic_DNA"/>
</dbReference>
<sequence>MQSTICDRLYIIQEIPGKDYGLVAATTVTKGTRILSESPLFRKVATLWEEQRQAFLSLRNSFEDEDGLELGRVQTNALPLGSDATTSGILLDSSRINHSCNTNTQNTWNENLQKLTIHTIQDITKGDEIIIFSLPAETAAPACTLCRPTSTLLVPAVSAPCPLTSARRAIKDGTRSRGLTTQLVTEQGEGLVDASVPRAYYDAFQIAITHGDITRAKVSAERAASTREILVGNDSPMVQRMKSLARNLSQHMADGYSMKWRTAEDDIPRELSKNEFEPWLWKKEIAEVPQYADLRSETAFPAFDSLLEENEISLEFYESADEVSYRPRKNWCSLAEIIDVEKFLRLRLIVKGKSGRAVPIAFYTDDRGLELDPSYAQEGFTVGDSLR</sequence>
<dbReference type="AlphaFoldDB" id="A0A1L7WTY4"/>
<reference evidence="2 3" key="1">
    <citation type="submission" date="2016-03" db="EMBL/GenBank/DDBJ databases">
        <authorList>
            <person name="Ploux O."/>
        </authorList>
    </citation>
    <scope>NUCLEOTIDE SEQUENCE [LARGE SCALE GENOMIC DNA]</scope>
    <source>
        <strain evidence="2 3">UAMH 11012</strain>
    </source>
</reference>
<evidence type="ECO:0000259" key="1">
    <source>
        <dbReference type="PROSITE" id="PS50280"/>
    </source>
</evidence>
<dbReference type="Pfam" id="PF00856">
    <property type="entry name" value="SET"/>
    <property type="match status" value="1"/>
</dbReference>
<protein>
    <recommendedName>
        <fullName evidence="1">SET domain-containing protein</fullName>
    </recommendedName>
</protein>
<dbReference type="PROSITE" id="PS50280">
    <property type="entry name" value="SET"/>
    <property type="match status" value="1"/>
</dbReference>
<dbReference type="OrthoDB" id="265717at2759"/>
<dbReference type="STRING" id="576137.A0A1L7WTY4"/>
<dbReference type="PANTHER" id="PTHR47332:SF4">
    <property type="entry name" value="SET DOMAIN-CONTAINING PROTEIN 5"/>
    <property type="match status" value="1"/>
</dbReference>
<name>A0A1L7WTY4_9HELO</name>
<organism evidence="2 3">
    <name type="scientific">Phialocephala subalpina</name>
    <dbReference type="NCBI Taxonomy" id="576137"/>
    <lineage>
        <taxon>Eukaryota</taxon>
        <taxon>Fungi</taxon>
        <taxon>Dikarya</taxon>
        <taxon>Ascomycota</taxon>
        <taxon>Pezizomycotina</taxon>
        <taxon>Leotiomycetes</taxon>
        <taxon>Helotiales</taxon>
        <taxon>Mollisiaceae</taxon>
        <taxon>Phialocephala</taxon>
        <taxon>Phialocephala fortinii species complex</taxon>
    </lineage>
</organism>
<feature type="domain" description="SET" evidence="1">
    <location>
        <begin position="7"/>
        <end position="134"/>
    </location>
</feature>
<evidence type="ECO:0000313" key="3">
    <source>
        <dbReference type="Proteomes" id="UP000184330"/>
    </source>
</evidence>
<dbReference type="InterPro" id="IPR053185">
    <property type="entry name" value="SET_domain_protein"/>
</dbReference>
<dbReference type="PANTHER" id="PTHR47332">
    <property type="entry name" value="SET DOMAIN-CONTAINING PROTEIN 5"/>
    <property type="match status" value="1"/>
</dbReference>
<dbReference type="SUPFAM" id="SSF82199">
    <property type="entry name" value="SET domain"/>
    <property type="match status" value="1"/>
</dbReference>
<proteinExistence type="predicted"/>
<gene>
    <name evidence="2" type="ORF">PAC_06087</name>
</gene>
<accession>A0A1L7WTY4</accession>
<keyword evidence="3" id="KW-1185">Reference proteome</keyword>